<dbReference type="EMBL" id="CP014143">
    <property type="protein sequence ID" value="AOS97907.1"/>
    <property type="molecule type" value="Genomic_DNA"/>
</dbReference>
<keyword evidence="1" id="KW-1133">Transmembrane helix</keyword>
<keyword evidence="3" id="KW-1185">Reference proteome</keyword>
<evidence type="ECO:0000313" key="2">
    <source>
        <dbReference type="EMBL" id="AOS97907.1"/>
    </source>
</evidence>
<dbReference type="STRING" id="1769779.AUP74_02510"/>
<feature type="transmembrane region" description="Helical" evidence="1">
    <location>
        <begin position="46"/>
        <end position="66"/>
    </location>
</feature>
<sequence>MKNEKEYLFDNPRNVQWLMRGFYACCAVLLGLELVVHRHTEHTWEGLVGFYPLYGFIGCVVLVLIAKWMRGLLMRPEDYYASQNAVGESESLGEGSSKGETAR</sequence>
<evidence type="ECO:0000256" key="1">
    <source>
        <dbReference type="SAM" id="Phobius"/>
    </source>
</evidence>
<protein>
    <submittedName>
        <fullName evidence="2">Uncharacterized protein</fullName>
    </submittedName>
</protein>
<dbReference type="RefSeq" id="WP_069947855.1">
    <property type="nucleotide sequence ID" value="NZ_CP014143.1"/>
</dbReference>
<evidence type="ECO:0000313" key="3">
    <source>
        <dbReference type="Proteomes" id="UP000095672"/>
    </source>
</evidence>
<proteinExistence type="predicted"/>
<gene>
    <name evidence="2" type="ORF">AUP74_02510</name>
</gene>
<name>A0A1C9W9R9_9GAMM</name>
<accession>A0A1C9W9R9</accession>
<feature type="transmembrane region" description="Helical" evidence="1">
    <location>
        <begin position="21"/>
        <end position="40"/>
    </location>
</feature>
<reference evidence="3" key="1">
    <citation type="submission" date="2016-01" db="EMBL/GenBank/DDBJ databases">
        <title>Complete genome sequence of Microbulbifer sp. CCB-MM1, a halophile isolated from Matang Mangrove Forest, Perak.</title>
        <authorList>
            <person name="Moh T.H."/>
            <person name="Dinesh B."/>
            <person name="Lau N.-S."/>
            <person name="Go F."/>
            <person name="Alexander Chong S.-C."/>
        </authorList>
    </citation>
    <scope>NUCLEOTIDE SEQUENCE [LARGE SCALE GENOMIC DNA]</scope>
    <source>
        <strain evidence="3">CCB-MM1</strain>
    </source>
</reference>
<dbReference type="KEGG" id="micc:AUP74_02510"/>
<dbReference type="Proteomes" id="UP000095672">
    <property type="component" value="Chromosome"/>
</dbReference>
<organism evidence="2 3">
    <name type="scientific">Microbulbifer aggregans</name>
    <dbReference type="NCBI Taxonomy" id="1769779"/>
    <lineage>
        <taxon>Bacteria</taxon>
        <taxon>Pseudomonadati</taxon>
        <taxon>Pseudomonadota</taxon>
        <taxon>Gammaproteobacteria</taxon>
        <taxon>Cellvibrionales</taxon>
        <taxon>Microbulbiferaceae</taxon>
        <taxon>Microbulbifer</taxon>
    </lineage>
</organism>
<dbReference type="AlphaFoldDB" id="A0A1C9W9R9"/>
<keyword evidence="1" id="KW-0812">Transmembrane</keyword>
<keyword evidence="1" id="KW-0472">Membrane</keyword>